<proteinExistence type="predicted"/>
<keyword evidence="4" id="KW-1185">Reference proteome</keyword>
<dbReference type="PANTHER" id="PTHR13170">
    <property type="entry name" value="O-GLCNACASE"/>
    <property type="match status" value="1"/>
</dbReference>
<comment type="caution">
    <text evidence="3">The sequence shown here is derived from an EMBL/GenBank/DDBJ whole genome shotgun (WGS) entry which is preliminary data.</text>
</comment>
<dbReference type="EMBL" id="BAAAZA010000008">
    <property type="protein sequence ID" value="GAA3865954.1"/>
    <property type="molecule type" value="Genomic_DNA"/>
</dbReference>
<reference evidence="4" key="1">
    <citation type="journal article" date="2019" name="Int. J. Syst. Evol. Microbiol.">
        <title>The Global Catalogue of Microorganisms (GCM) 10K type strain sequencing project: providing services to taxonomists for standard genome sequencing and annotation.</title>
        <authorList>
            <consortium name="The Broad Institute Genomics Platform"/>
            <consortium name="The Broad Institute Genome Sequencing Center for Infectious Disease"/>
            <person name="Wu L."/>
            <person name="Ma J."/>
        </authorList>
    </citation>
    <scope>NUCLEOTIDE SEQUENCE [LARGE SCALE GENOMIC DNA]</scope>
    <source>
        <strain evidence="4">JCM 16578</strain>
    </source>
</reference>
<evidence type="ECO:0000256" key="1">
    <source>
        <dbReference type="SAM" id="MobiDB-lite"/>
    </source>
</evidence>
<evidence type="ECO:0000259" key="2">
    <source>
        <dbReference type="PROSITE" id="PS51186"/>
    </source>
</evidence>
<evidence type="ECO:0000313" key="4">
    <source>
        <dbReference type="Proteomes" id="UP001501563"/>
    </source>
</evidence>
<dbReference type="SUPFAM" id="SSF55729">
    <property type="entry name" value="Acyl-CoA N-acyltransferases (Nat)"/>
    <property type="match status" value="1"/>
</dbReference>
<dbReference type="Gene3D" id="3.40.630.30">
    <property type="match status" value="1"/>
</dbReference>
<organism evidence="3 4">
    <name type="scientific">Streptomyces lannensis</name>
    <dbReference type="NCBI Taxonomy" id="766498"/>
    <lineage>
        <taxon>Bacteria</taxon>
        <taxon>Bacillati</taxon>
        <taxon>Actinomycetota</taxon>
        <taxon>Actinomycetes</taxon>
        <taxon>Kitasatosporales</taxon>
        <taxon>Streptomycetaceae</taxon>
        <taxon>Streptomyces</taxon>
    </lineage>
</organism>
<dbReference type="Proteomes" id="UP001501563">
    <property type="component" value="Unassembled WGS sequence"/>
</dbReference>
<protein>
    <submittedName>
        <fullName evidence="3">N-acetyltransferase</fullName>
    </submittedName>
</protein>
<feature type="domain" description="N-acetyltransferase" evidence="2">
    <location>
        <begin position="53"/>
        <end position="252"/>
    </location>
</feature>
<accession>A0ABP7K535</accession>
<evidence type="ECO:0000313" key="3">
    <source>
        <dbReference type="EMBL" id="GAA3865954.1"/>
    </source>
</evidence>
<dbReference type="PROSITE" id="PS51186">
    <property type="entry name" value="GNAT"/>
    <property type="match status" value="1"/>
</dbReference>
<dbReference type="Pfam" id="PF00583">
    <property type="entry name" value="Acetyltransf_1"/>
    <property type="match status" value="1"/>
</dbReference>
<dbReference type="InterPro" id="IPR016181">
    <property type="entry name" value="Acyl_CoA_acyltransferase"/>
</dbReference>
<dbReference type="InterPro" id="IPR051822">
    <property type="entry name" value="Glycosyl_Hydrolase_84"/>
</dbReference>
<dbReference type="CDD" id="cd04301">
    <property type="entry name" value="NAT_SF"/>
    <property type="match status" value="1"/>
</dbReference>
<name>A0ABP7K535_9ACTN</name>
<gene>
    <name evidence="3" type="ORF">GCM10022207_32950</name>
</gene>
<dbReference type="InterPro" id="IPR000182">
    <property type="entry name" value="GNAT_dom"/>
</dbReference>
<dbReference type="PANTHER" id="PTHR13170:SF16">
    <property type="entry name" value="PROTEIN O-GLCNACASE"/>
    <property type="match status" value="1"/>
</dbReference>
<sequence>MGMRRSIGTMSTGPAAAVITSAPSVANAPTPGRRHCGSAPAPGSMARMKTSRALIRPYLPTDRDALFDICVRTAENGGDSRQIYPDPELLPNIFAAPYAELEPELAFVVDDGDRAVGYIVGTADTSAFVRRFREEWLPGLVDRYPAPTGEPSTPTGVMLHLMHTPERMLVPEIADHPAHLHIDLLPSHQRLGHGRALMDTFLGALTAQGVERVHLGMVTANTAARAFYDRLGFSVLPVRSPGPLTYLGRATR</sequence>
<feature type="region of interest" description="Disordered" evidence="1">
    <location>
        <begin position="24"/>
        <end position="45"/>
    </location>
</feature>